<evidence type="ECO:0000313" key="2">
    <source>
        <dbReference type="Proteomes" id="UP001433508"/>
    </source>
</evidence>
<dbReference type="Proteomes" id="UP001433508">
    <property type="component" value="Unassembled WGS sequence"/>
</dbReference>
<keyword evidence="2" id="KW-1185">Reference proteome</keyword>
<sequence>MTQYNRLKQYLPWVQTPVIINAPMSGFATSELAVAVTRAGGLGQIGFLNDKHMLGLELEKARRQLQGFIISSGQQETLPVGVGVIVFGSAWGDWLPLFSKYKPAVVWLSFGETEEFQQWTEGIRKSSPHTKVWVQLGSVRAALDTARVCRPDALVLQGSDAGGHGHAHGASVISLIPEVADTLQGNGIQDIPLIAAGGIMDGRGAAAAVVLGAAGVVMGTRFLAAEETRLPSEYREAILVASDGGQSTVRSRLFDEIWGPSPWPETYDGRCLRNAYYEDLTMGMPIPEVRTKFYSRLRRGQEGQLDTPDQPSVWAGTGVGLVKKMDKAADIVQEVQIDARKRLENGLSGLHTGMEV</sequence>
<evidence type="ECO:0000313" key="1">
    <source>
        <dbReference type="EMBL" id="KAK9233749.1"/>
    </source>
</evidence>
<organism evidence="1 2">
    <name type="scientific">Lipomyces kononenkoae</name>
    <name type="common">Yeast</name>
    <dbReference type="NCBI Taxonomy" id="34357"/>
    <lineage>
        <taxon>Eukaryota</taxon>
        <taxon>Fungi</taxon>
        <taxon>Dikarya</taxon>
        <taxon>Ascomycota</taxon>
        <taxon>Saccharomycotina</taxon>
        <taxon>Lipomycetes</taxon>
        <taxon>Lipomycetales</taxon>
        <taxon>Lipomycetaceae</taxon>
        <taxon>Lipomyces</taxon>
    </lineage>
</organism>
<dbReference type="EMBL" id="MU971625">
    <property type="protein sequence ID" value="KAK9233749.1"/>
    <property type="molecule type" value="Genomic_DNA"/>
</dbReference>
<gene>
    <name evidence="1" type="ORF">V1525DRAFT_138210</name>
</gene>
<name>A0ACC3SQ29_LIPKO</name>
<protein>
    <submittedName>
        <fullName evidence="1">Uncharacterized protein</fullName>
    </submittedName>
</protein>
<accession>A0ACC3SQ29</accession>
<comment type="caution">
    <text evidence="1">The sequence shown here is derived from an EMBL/GenBank/DDBJ whole genome shotgun (WGS) entry which is preliminary data.</text>
</comment>
<reference evidence="2" key="1">
    <citation type="journal article" date="2024" name="Front. Bioeng. Biotechnol.">
        <title>Genome-scale model development and genomic sequencing of the oleaginous clade Lipomyces.</title>
        <authorList>
            <person name="Czajka J.J."/>
            <person name="Han Y."/>
            <person name="Kim J."/>
            <person name="Mondo S.J."/>
            <person name="Hofstad B.A."/>
            <person name="Robles A."/>
            <person name="Haridas S."/>
            <person name="Riley R."/>
            <person name="LaButti K."/>
            <person name="Pangilinan J."/>
            <person name="Andreopoulos W."/>
            <person name="Lipzen A."/>
            <person name="Yan J."/>
            <person name="Wang M."/>
            <person name="Ng V."/>
            <person name="Grigoriev I.V."/>
            <person name="Spatafora J.W."/>
            <person name="Magnuson J.K."/>
            <person name="Baker S.E."/>
            <person name="Pomraning K.R."/>
        </authorList>
    </citation>
    <scope>NUCLEOTIDE SEQUENCE [LARGE SCALE GENOMIC DNA]</scope>
    <source>
        <strain evidence="2">CBS 7786</strain>
    </source>
</reference>
<proteinExistence type="predicted"/>